<evidence type="ECO:0000256" key="1">
    <source>
        <dbReference type="ARBA" id="ARBA00007378"/>
    </source>
</evidence>
<dbReference type="PANTHER" id="PTHR33797">
    <property type="entry name" value="ORGANIC HYDROPEROXIDE RESISTANCE PROTEIN-LIKE"/>
    <property type="match status" value="1"/>
</dbReference>
<dbReference type="PANTHER" id="PTHR33797:SF2">
    <property type="entry name" value="ORGANIC HYDROPEROXIDE RESISTANCE PROTEIN-LIKE"/>
    <property type="match status" value="1"/>
</dbReference>
<dbReference type="InterPro" id="IPR036102">
    <property type="entry name" value="OsmC/Ohrsf"/>
</dbReference>
<comment type="similarity">
    <text evidence="1">Belongs to the OsmC/Ohr family.</text>
</comment>
<evidence type="ECO:0000313" key="2">
    <source>
        <dbReference type="EMBL" id="PVX50819.1"/>
    </source>
</evidence>
<dbReference type="Gene3D" id="3.30.300.20">
    <property type="match status" value="1"/>
</dbReference>
<protein>
    <submittedName>
        <fullName evidence="2">Ohr subfamily peroxiredoxin</fullName>
    </submittedName>
</protein>
<dbReference type="SUPFAM" id="SSF82784">
    <property type="entry name" value="OsmC-like"/>
    <property type="match status" value="1"/>
</dbReference>
<organism evidence="2 3">
    <name type="scientific">Balneicella halophila</name>
    <dbReference type="NCBI Taxonomy" id="1537566"/>
    <lineage>
        <taxon>Bacteria</taxon>
        <taxon>Pseudomonadati</taxon>
        <taxon>Bacteroidota</taxon>
        <taxon>Bacteroidia</taxon>
        <taxon>Bacteroidales</taxon>
        <taxon>Balneicellaceae</taxon>
        <taxon>Balneicella</taxon>
    </lineage>
</organism>
<dbReference type="EMBL" id="QENZ01000004">
    <property type="protein sequence ID" value="PVX50819.1"/>
    <property type="molecule type" value="Genomic_DNA"/>
</dbReference>
<comment type="caution">
    <text evidence="2">The sequence shown here is derived from an EMBL/GenBank/DDBJ whole genome shotgun (WGS) entry which is preliminary data.</text>
</comment>
<evidence type="ECO:0000313" key="3">
    <source>
        <dbReference type="Proteomes" id="UP000251835"/>
    </source>
</evidence>
<dbReference type="NCBIfam" id="TIGR03561">
    <property type="entry name" value="organ_hyd_perox"/>
    <property type="match status" value="1"/>
</dbReference>
<name>A0A7L4UR86_BALHA</name>
<dbReference type="GO" id="GO:0006979">
    <property type="term" value="P:response to oxidative stress"/>
    <property type="evidence" value="ECO:0007669"/>
    <property type="project" value="InterPro"/>
</dbReference>
<dbReference type="OrthoDB" id="9797508at2"/>
<keyword evidence="3" id="KW-1185">Reference proteome</keyword>
<dbReference type="RefSeq" id="WP_116496373.1">
    <property type="nucleotide sequence ID" value="NZ_QENZ01000004.1"/>
</dbReference>
<proteinExistence type="inferred from homology"/>
<gene>
    <name evidence="2" type="ORF">C7377_1137</name>
</gene>
<dbReference type="InterPro" id="IPR003718">
    <property type="entry name" value="OsmC/Ohr_fam"/>
</dbReference>
<dbReference type="Pfam" id="PF02566">
    <property type="entry name" value="OsmC"/>
    <property type="match status" value="1"/>
</dbReference>
<dbReference type="InterPro" id="IPR015946">
    <property type="entry name" value="KH_dom-like_a/b"/>
</dbReference>
<dbReference type="Proteomes" id="UP000251835">
    <property type="component" value="Unassembled WGS sequence"/>
</dbReference>
<dbReference type="AlphaFoldDB" id="A0A7L4UR86"/>
<accession>A0A7L4UR86</accession>
<dbReference type="InterPro" id="IPR019953">
    <property type="entry name" value="OHR"/>
</dbReference>
<dbReference type="Gene3D" id="2.20.25.10">
    <property type="match status" value="1"/>
</dbReference>
<sequence>MKKLYSTKATATGGREGRVKSEDGVLDFKVEVPKEMGGKGGEYTNPEQLFAAGYAACFGSALNLVAKKSRTKLESSAITTAVSIGDNGNGGFELAVDIEADIKGVSREEAQELLEKAHQVCPYSNATRGNIEVNLSLKEE</sequence>
<reference evidence="2 3" key="1">
    <citation type="submission" date="2018-05" db="EMBL/GenBank/DDBJ databases">
        <title>Genomic Encyclopedia of Type Strains, Phase IV (KMG-IV): sequencing the most valuable type-strain genomes for metagenomic binning, comparative biology and taxonomic classification.</title>
        <authorList>
            <person name="Goeker M."/>
        </authorList>
    </citation>
    <scope>NUCLEOTIDE SEQUENCE [LARGE SCALE GENOMIC DNA]</scope>
    <source>
        <strain evidence="2 3">DSM 28579</strain>
    </source>
</reference>